<dbReference type="AlphaFoldDB" id="A0A420S3W7"/>
<reference evidence="1 2" key="1">
    <citation type="journal article" date="2018" name="Sci. Rep.">
        <title>Characterisation of pathogen-specific regions and novel effector candidates in Fusarium oxysporum f. sp. cepae.</title>
        <authorList>
            <person name="Armitage A.D."/>
            <person name="Taylor A."/>
            <person name="Sobczyk M.K."/>
            <person name="Baxter L."/>
            <person name="Greenfield B.P."/>
            <person name="Bates H.J."/>
            <person name="Wilson F."/>
            <person name="Jackson A.C."/>
            <person name="Ott S."/>
            <person name="Harrison R.J."/>
            <person name="Clarkson J.P."/>
        </authorList>
    </citation>
    <scope>NUCLEOTIDE SEQUENCE [LARGE SCALE GENOMIC DNA]</scope>
    <source>
        <strain evidence="1 2">Fp_A8</strain>
    </source>
</reference>
<proteinExistence type="predicted"/>
<gene>
    <name evidence="1" type="ORF">BFJ72_g14380</name>
</gene>
<accession>A0A420S3W7</accession>
<protein>
    <submittedName>
        <fullName evidence="1">Uncharacterized protein</fullName>
    </submittedName>
</protein>
<dbReference type="Proteomes" id="UP000283569">
    <property type="component" value="Unassembled WGS sequence"/>
</dbReference>
<evidence type="ECO:0000313" key="1">
    <source>
        <dbReference type="EMBL" id="RKL24006.1"/>
    </source>
</evidence>
<dbReference type="EMBL" id="MRDB01000105">
    <property type="protein sequence ID" value="RKL24006.1"/>
    <property type="molecule type" value="Genomic_DNA"/>
</dbReference>
<sequence length="219" mass="24748">MSSDMTVDVFADTQYGQLALEKLAPVPENFRLFEAGWLGKRPEDWRVMHIEHHGEGHGAKRLSHQGRDRRCRRGQYRMTSSTIRPNHRRAASAFMDALDGPFRRQQLAQAIYPHTTPRSRDRADQIAQSLMVEMAKLGAIQRHAHLHWVKVATKRILRSGREVPELQGPVPPLSLDTRCPQKWAAVDMETGEVLVGTAQGWRRATRAQQAEVAACMGTA</sequence>
<evidence type="ECO:0000313" key="2">
    <source>
        <dbReference type="Proteomes" id="UP000283569"/>
    </source>
</evidence>
<name>A0A420S3W7_GIBIN</name>
<comment type="caution">
    <text evidence="1">The sequence shown here is derived from an EMBL/GenBank/DDBJ whole genome shotgun (WGS) entry which is preliminary data.</text>
</comment>
<organism evidence="1 2">
    <name type="scientific">Gibberella intermedia</name>
    <name type="common">Bulb rot disease fungus</name>
    <name type="synonym">Fusarium proliferatum</name>
    <dbReference type="NCBI Taxonomy" id="948311"/>
    <lineage>
        <taxon>Eukaryota</taxon>
        <taxon>Fungi</taxon>
        <taxon>Dikarya</taxon>
        <taxon>Ascomycota</taxon>
        <taxon>Pezizomycotina</taxon>
        <taxon>Sordariomycetes</taxon>
        <taxon>Hypocreomycetidae</taxon>
        <taxon>Hypocreales</taxon>
        <taxon>Nectriaceae</taxon>
        <taxon>Fusarium</taxon>
        <taxon>Fusarium fujikuroi species complex</taxon>
    </lineage>
</organism>